<keyword evidence="1" id="KW-1133">Transmembrane helix</keyword>
<evidence type="ECO:0000256" key="1">
    <source>
        <dbReference type="SAM" id="Phobius"/>
    </source>
</evidence>
<organism evidence="2 3">
    <name type="scientific">Microscilla marina ATCC 23134</name>
    <dbReference type="NCBI Taxonomy" id="313606"/>
    <lineage>
        <taxon>Bacteria</taxon>
        <taxon>Pseudomonadati</taxon>
        <taxon>Bacteroidota</taxon>
        <taxon>Cytophagia</taxon>
        <taxon>Cytophagales</taxon>
        <taxon>Microscillaceae</taxon>
        <taxon>Microscilla</taxon>
    </lineage>
</organism>
<dbReference type="OrthoDB" id="9803535at2"/>
<reference evidence="2 3" key="1">
    <citation type="submission" date="2007-01" db="EMBL/GenBank/DDBJ databases">
        <authorList>
            <person name="Haygood M."/>
            <person name="Podell S."/>
            <person name="Anderson C."/>
            <person name="Hopkinson B."/>
            <person name="Roe K."/>
            <person name="Barbeau K."/>
            <person name="Gaasterland T."/>
            <person name="Ferriera S."/>
            <person name="Johnson J."/>
            <person name="Kravitz S."/>
            <person name="Beeson K."/>
            <person name="Sutton G."/>
            <person name="Rogers Y.-H."/>
            <person name="Friedman R."/>
            <person name="Frazier M."/>
            <person name="Venter J.C."/>
        </authorList>
    </citation>
    <scope>NUCLEOTIDE SEQUENCE [LARGE SCALE GENOMIC DNA]</scope>
    <source>
        <strain evidence="2 3">ATCC 23134</strain>
    </source>
</reference>
<feature type="transmembrane region" description="Helical" evidence="1">
    <location>
        <begin position="39"/>
        <end position="58"/>
    </location>
</feature>
<dbReference type="Proteomes" id="UP000004095">
    <property type="component" value="Unassembled WGS sequence"/>
</dbReference>
<dbReference type="AlphaFoldDB" id="A1ZS36"/>
<protein>
    <recommendedName>
        <fullName evidence="4">DUF2279 domain-containing protein</fullName>
    </recommendedName>
</protein>
<keyword evidence="1" id="KW-0812">Transmembrane</keyword>
<dbReference type="InterPro" id="IPR018736">
    <property type="entry name" value="DUF2279_periplasmic_lipo"/>
</dbReference>
<evidence type="ECO:0008006" key="4">
    <source>
        <dbReference type="Google" id="ProtNLM"/>
    </source>
</evidence>
<name>A1ZS36_MICM2</name>
<keyword evidence="1" id="KW-0472">Membrane</keyword>
<evidence type="ECO:0000313" key="2">
    <source>
        <dbReference type="EMBL" id="EAY26759.1"/>
    </source>
</evidence>
<evidence type="ECO:0000313" key="3">
    <source>
        <dbReference type="Proteomes" id="UP000004095"/>
    </source>
</evidence>
<gene>
    <name evidence="2" type="ORF">M23134_00725</name>
</gene>
<sequence>MAKAVKYIGLLAIFLLYHSFVKAQPVVSNKDSSQVNRSRLRTLIVGSSVLYGAGLVGLNEVWYKNSPKQSFHWFDDSQEWKQVDKVGHFYSTYHFSLGASRAFRWTGLSEKKSMFWGAIMGIVVMTPIEILDGFSAGYGASLSDFFANASGAMFLYGQHALWGETRIHPKYSFHRTKYPHQRPELLGKSFSEEILKDYNGQTFWLSIDVDKFLPKGNRYPKWLNLAVGYGAENMIFARDYQNINAGLPPYRQFYLSLDLDLTAIKTKSKFLKSLIFFVNMIHLPAPAISFSSAKGVRFHGWYY</sequence>
<accession>A1ZS36</accession>
<dbReference type="Pfam" id="PF10043">
    <property type="entry name" value="DUF2279"/>
    <property type="match status" value="1"/>
</dbReference>
<dbReference type="EMBL" id="AAWS01000030">
    <property type="protein sequence ID" value="EAY26759.1"/>
    <property type="molecule type" value="Genomic_DNA"/>
</dbReference>
<comment type="caution">
    <text evidence="2">The sequence shown here is derived from an EMBL/GenBank/DDBJ whole genome shotgun (WGS) entry which is preliminary data.</text>
</comment>
<keyword evidence="3" id="KW-1185">Reference proteome</keyword>
<dbReference type="eggNOG" id="COG5544">
    <property type="taxonomic scope" value="Bacteria"/>
</dbReference>
<dbReference type="RefSeq" id="WP_002700254.1">
    <property type="nucleotide sequence ID" value="NZ_AAWS01000030.1"/>
</dbReference>
<feature type="transmembrane region" description="Helical" evidence="1">
    <location>
        <begin position="113"/>
        <end position="130"/>
    </location>
</feature>
<proteinExistence type="predicted"/>